<feature type="transmembrane region" description="Helical" evidence="2">
    <location>
        <begin position="232"/>
        <end position="249"/>
    </location>
</feature>
<evidence type="ECO:0008006" key="5">
    <source>
        <dbReference type="Google" id="ProtNLM"/>
    </source>
</evidence>
<keyword evidence="2" id="KW-0472">Membrane</keyword>
<evidence type="ECO:0000256" key="1">
    <source>
        <dbReference type="SAM" id="MobiDB-lite"/>
    </source>
</evidence>
<feature type="compositionally biased region" description="Low complexity" evidence="1">
    <location>
        <begin position="23"/>
        <end position="35"/>
    </location>
</feature>
<accession>A0A1T3NWF0</accession>
<feature type="transmembrane region" description="Helical" evidence="2">
    <location>
        <begin position="157"/>
        <end position="183"/>
    </location>
</feature>
<proteinExistence type="predicted"/>
<organism evidence="3 4">
    <name type="scientific">Embleya scabrispora</name>
    <dbReference type="NCBI Taxonomy" id="159449"/>
    <lineage>
        <taxon>Bacteria</taxon>
        <taxon>Bacillati</taxon>
        <taxon>Actinomycetota</taxon>
        <taxon>Actinomycetes</taxon>
        <taxon>Kitasatosporales</taxon>
        <taxon>Streptomycetaceae</taxon>
        <taxon>Embleya</taxon>
    </lineage>
</organism>
<feature type="transmembrane region" description="Helical" evidence="2">
    <location>
        <begin position="282"/>
        <end position="303"/>
    </location>
</feature>
<keyword evidence="2" id="KW-0812">Transmembrane</keyword>
<dbReference type="AlphaFoldDB" id="A0A1T3NWF0"/>
<dbReference type="EMBL" id="MWQN01000001">
    <property type="protein sequence ID" value="OPC81095.1"/>
    <property type="molecule type" value="Genomic_DNA"/>
</dbReference>
<dbReference type="STRING" id="159449.B4N89_09150"/>
<gene>
    <name evidence="3" type="ORF">B4N89_09150</name>
</gene>
<keyword evidence="2" id="KW-1133">Transmembrane helix</keyword>
<name>A0A1T3NWF0_9ACTN</name>
<dbReference type="Proteomes" id="UP000190037">
    <property type="component" value="Unassembled WGS sequence"/>
</dbReference>
<keyword evidence="4" id="KW-1185">Reference proteome</keyword>
<comment type="caution">
    <text evidence="3">The sequence shown here is derived from an EMBL/GenBank/DDBJ whole genome shotgun (WGS) entry which is preliminary data.</text>
</comment>
<evidence type="ECO:0000256" key="2">
    <source>
        <dbReference type="SAM" id="Phobius"/>
    </source>
</evidence>
<feature type="transmembrane region" description="Helical" evidence="2">
    <location>
        <begin position="114"/>
        <end position="136"/>
    </location>
</feature>
<evidence type="ECO:0000313" key="3">
    <source>
        <dbReference type="EMBL" id="OPC81095.1"/>
    </source>
</evidence>
<sequence>MPQGPPHLLPQGQPAPTHQHMHAQQAPVRQVPAQQMPGQHFPPGQPAGHPAQVGGHVGGGNAGFGRVLLSEWTKIRTVRSTMWTLAVIVLLILGLGVLLAATVNPKRDDDYVSIALIGVIIAQLAAGTLGVLTISAEYTTGMIRTTLTAYPRRIQVLVAKGLVFAGLMFAVGLVTMGLTAVIGKSMLTSRIGDSSADVDLFRSVVGSSLYLAVIGLFGLGFGVLLRHSAGAITALMGFILLPMIIGPFLPHSVGEKVMQYSPMFALGKLIGGGDGDGGPGPWPSLLLIAVYAAIALIAGGIRLRSRDV</sequence>
<evidence type="ECO:0000313" key="4">
    <source>
        <dbReference type="Proteomes" id="UP000190037"/>
    </source>
</evidence>
<feature type="transmembrane region" description="Helical" evidence="2">
    <location>
        <begin position="203"/>
        <end position="225"/>
    </location>
</feature>
<protein>
    <recommendedName>
        <fullName evidence="5">ABC transporter permease</fullName>
    </recommendedName>
</protein>
<feature type="transmembrane region" description="Helical" evidence="2">
    <location>
        <begin position="82"/>
        <end position="102"/>
    </location>
</feature>
<reference evidence="3 4" key="1">
    <citation type="submission" date="2017-03" db="EMBL/GenBank/DDBJ databases">
        <title>Draft genome sequence of Streptomyces scabrisporus NF3, endophyte isolated from Amphipterygium adstringens.</title>
        <authorList>
            <person name="Vazquez M."/>
            <person name="Ceapa C.D."/>
            <person name="Rodriguez Luna D."/>
            <person name="Sanchez Esquivel S."/>
        </authorList>
    </citation>
    <scope>NUCLEOTIDE SEQUENCE [LARGE SCALE GENOMIC DNA]</scope>
    <source>
        <strain evidence="3 4">NF3</strain>
    </source>
</reference>
<feature type="region of interest" description="Disordered" evidence="1">
    <location>
        <begin position="1"/>
        <end position="50"/>
    </location>
</feature>